<accession>D6PSU5</accession>
<sequence>MRVRLTSSKGYHECGLSYARVHYLGRTPTWKIKAAIWQQKKPVINGWRVEVIK</sequence>
<evidence type="ECO:0000313" key="1">
    <source>
        <dbReference type="EMBL" id="ADF83436.1"/>
    </source>
</evidence>
<protein>
    <submittedName>
        <fullName evidence="1">Uncharacterized protein</fullName>
    </submittedName>
</protein>
<dbReference type="KEGG" id="vg:26040509"/>
<keyword evidence="2" id="KW-1185">Reference proteome</keyword>
<dbReference type="Proteomes" id="UP000002375">
    <property type="component" value="Segment"/>
</dbReference>
<proteinExistence type="predicted"/>
<dbReference type="RefSeq" id="YP_009168561.1">
    <property type="nucleotide sequence ID" value="NC_027990.1"/>
</dbReference>
<name>D6PSU5_9CAUD</name>
<organism evidence="1 2">
    <name type="scientific">Lactobacillus phage LBR48</name>
    <dbReference type="NCBI Taxonomy" id="755164"/>
    <lineage>
        <taxon>Viruses</taxon>
        <taxon>Duplodnaviria</taxon>
        <taxon>Heunggongvirae</taxon>
        <taxon>Uroviricota</taxon>
        <taxon>Caudoviricetes</taxon>
        <taxon>Anamdongvirus</taxon>
        <taxon>Anamdongvirus LBR48</taxon>
    </lineage>
</organism>
<dbReference type="EMBL" id="GU967410">
    <property type="protein sequence ID" value="ADF83436.1"/>
    <property type="molecule type" value="Genomic_DNA"/>
</dbReference>
<dbReference type="GeneID" id="26040509"/>
<evidence type="ECO:0000313" key="2">
    <source>
        <dbReference type="Proteomes" id="UP000002375"/>
    </source>
</evidence>
<reference evidence="1 2" key="1">
    <citation type="journal article" date="2011" name="Arch. Virol.">
        <title>Complete nucleotide sequence of the temperate bacteriophage LBR48, a new member of the family Myoviridae.</title>
        <authorList>
            <person name="Jang S.H."/>
            <person name="Yoon B.H."/>
            <person name="Chang H.I."/>
        </authorList>
    </citation>
    <scope>NUCLEOTIDE SEQUENCE [LARGE SCALE GENOMIC DNA]</scope>
</reference>